<feature type="transmembrane region" description="Helical" evidence="1">
    <location>
        <begin position="6"/>
        <end position="24"/>
    </location>
</feature>
<keyword evidence="1" id="KW-0472">Membrane</keyword>
<name>A0ABT2RIX0_9FIRM</name>
<reference evidence="2 3" key="1">
    <citation type="journal article" date="2021" name="ISME Commun">
        <title>Automated analysis of genomic sequences facilitates high-throughput and comprehensive description of bacteria.</title>
        <authorList>
            <person name="Hitch T.C.A."/>
        </authorList>
    </citation>
    <scope>NUCLEOTIDE SEQUENCE [LARGE SCALE GENOMIC DNA]</scope>
    <source>
        <strain evidence="2 3">Sanger_03</strain>
    </source>
</reference>
<organism evidence="2 3">
    <name type="scientific">Dorea acetigenes</name>
    <dbReference type="NCBI Taxonomy" id="2981787"/>
    <lineage>
        <taxon>Bacteria</taxon>
        <taxon>Bacillati</taxon>
        <taxon>Bacillota</taxon>
        <taxon>Clostridia</taxon>
        <taxon>Lachnospirales</taxon>
        <taxon>Lachnospiraceae</taxon>
        <taxon>Dorea</taxon>
    </lineage>
</organism>
<feature type="transmembrane region" description="Helical" evidence="1">
    <location>
        <begin position="36"/>
        <end position="55"/>
    </location>
</feature>
<accession>A0ABT2RIX0</accession>
<protein>
    <submittedName>
        <fullName evidence="2">Sigma-E processing peptidase SpoIIGA</fullName>
    </submittedName>
</protein>
<keyword evidence="1" id="KW-1133">Transmembrane helix</keyword>
<feature type="transmembrane region" description="Helical" evidence="1">
    <location>
        <begin position="87"/>
        <end position="106"/>
    </location>
</feature>
<dbReference type="Proteomes" id="UP001652431">
    <property type="component" value="Unassembled WGS sequence"/>
</dbReference>
<proteinExistence type="predicted"/>
<keyword evidence="3" id="KW-1185">Reference proteome</keyword>
<sequence length="259" mass="29010">MYYELYIDVLFLVNFMMDYILLLITRRLIKADASYGRVCLGALAGSILTCVIVVIPVPYTFIKFILFHTVVNVVLIKTGLGIKWGRIFVKALITLYISGFLVGGIFSCLDQYVKTGSLFFALAVASYYIASAVLAFLMSLLHFGKYFCRVELYLGEKSCTVRALLDTGNRLNDTFTGKAVSIVDRKTAEDLFDGKIPESIRYIPYHSIGRNRGVIPVVTLDKMCICGEEEEWIELPVIGISDGEISLGKEYDMILNPEV</sequence>
<evidence type="ECO:0000313" key="2">
    <source>
        <dbReference type="EMBL" id="MCU6685360.1"/>
    </source>
</evidence>
<feature type="transmembrane region" description="Helical" evidence="1">
    <location>
        <begin position="118"/>
        <end position="141"/>
    </location>
</feature>
<dbReference type="RefSeq" id="WP_262574566.1">
    <property type="nucleotide sequence ID" value="NZ_JAOQJU010000001.1"/>
</dbReference>
<comment type="caution">
    <text evidence="2">The sequence shown here is derived from an EMBL/GenBank/DDBJ whole genome shotgun (WGS) entry which is preliminary data.</text>
</comment>
<keyword evidence="1" id="KW-0812">Transmembrane</keyword>
<dbReference type="InterPro" id="IPR005081">
    <property type="entry name" value="SpoIIGA"/>
</dbReference>
<evidence type="ECO:0000256" key="1">
    <source>
        <dbReference type="SAM" id="Phobius"/>
    </source>
</evidence>
<evidence type="ECO:0000313" key="3">
    <source>
        <dbReference type="Proteomes" id="UP001652431"/>
    </source>
</evidence>
<gene>
    <name evidence="2" type="ORF">OCV99_02130</name>
</gene>
<dbReference type="EMBL" id="JAOQJU010000001">
    <property type="protein sequence ID" value="MCU6685360.1"/>
    <property type="molecule type" value="Genomic_DNA"/>
</dbReference>
<dbReference type="Pfam" id="PF03419">
    <property type="entry name" value="Peptidase_U4"/>
    <property type="match status" value="1"/>
</dbReference>